<reference evidence="2 3" key="1">
    <citation type="submission" date="2017-11" db="EMBL/GenBank/DDBJ databases">
        <title>The genome of Rhizophagus clarus HR1 reveals common genetic basis of auxotrophy among arbuscular mycorrhizal fungi.</title>
        <authorList>
            <person name="Kobayashi Y."/>
        </authorList>
    </citation>
    <scope>NUCLEOTIDE SEQUENCE [LARGE SCALE GENOMIC DNA]</scope>
    <source>
        <strain evidence="2 3">HR1</strain>
    </source>
</reference>
<dbReference type="Proteomes" id="UP000247702">
    <property type="component" value="Unassembled WGS sequence"/>
</dbReference>
<keyword evidence="1" id="KW-1133">Transmembrane helix</keyword>
<dbReference type="AlphaFoldDB" id="A0A2Z6R5Z2"/>
<feature type="transmembrane region" description="Helical" evidence="1">
    <location>
        <begin position="6"/>
        <end position="30"/>
    </location>
</feature>
<keyword evidence="3" id="KW-1185">Reference proteome</keyword>
<name>A0A2Z6R5Z2_9GLOM</name>
<evidence type="ECO:0000313" key="3">
    <source>
        <dbReference type="Proteomes" id="UP000247702"/>
    </source>
</evidence>
<comment type="caution">
    <text evidence="2">The sequence shown here is derived from an EMBL/GenBank/DDBJ whole genome shotgun (WGS) entry which is preliminary data.</text>
</comment>
<proteinExistence type="predicted"/>
<evidence type="ECO:0000313" key="2">
    <source>
        <dbReference type="EMBL" id="GBB97867.1"/>
    </source>
</evidence>
<dbReference type="EMBL" id="BEXD01002332">
    <property type="protein sequence ID" value="GBB97867.1"/>
    <property type="molecule type" value="Genomic_DNA"/>
</dbReference>
<gene>
    <name evidence="2" type="ORF">RclHR1_30970003</name>
</gene>
<keyword evidence="1" id="KW-0812">Transmembrane</keyword>
<organism evidence="2 3">
    <name type="scientific">Rhizophagus clarus</name>
    <dbReference type="NCBI Taxonomy" id="94130"/>
    <lineage>
        <taxon>Eukaryota</taxon>
        <taxon>Fungi</taxon>
        <taxon>Fungi incertae sedis</taxon>
        <taxon>Mucoromycota</taxon>
        <taxon>Glomeromycotina</taxon>
        <taxon>Glomeromycetes</taxon>
        <taxon>Glomerales</taxon>
        <taxon>Glomeraceae</taxon>
        <taxon>Rhizophagus</taxon>
    </lineage>
</organism>
<evidence type="ECO:0000256" key="1">
    <source>
        <dbReference type="SAM" id="Phobius"/>
    </source>
</evidence>
<sequence>MNFSALAKALVILSYVSSNLAIIQILYWFIGFKPRINCSLCCLDMILANLPTFLIQVENSSIPISNTLHELSCDSQLIELAHIKPSFDTTHSSLAHGLRTSSQARFGVISRDLM</sequence>
<accession>A0A2Z6R5Z2</accession>
<keyword evidence="1" id="KW-0472">Membrane</keyword>
<protein>
    <submittedName>
        <fullName evidence="2">Uncharacterized protein</fullName>
    </submittedName>
</protein>